<dbReference type="GO" id="GO:0031388">
    <property type="term" value="P:organic acid phosphorylation"/>
    <property type="evidence" value="ECO:0007669"/>
    <property type="project" value="UniProtKB-UniRule"/>
</dbReference>
<dbReference type="eggNOG" id="COG1929">
    <property type="taxonomic scope" value="Bacteria"/>
</dbReference>
<dbReference type="InterPro" id="IPR018197">
    <property type="entry name" value="Glycerate_kinase_RE-like"/>
</dbReference>
<dbReference type="HOGENOM" id="CLU_028255_0_0_9"/>
<dbReference type="InterPro" id="IPR004381">
    <property type="entry name" value="Glycerate_kinase"/>
</dbReference>
<evidence type="ECO:0000256" key="3">
    <source>
        <dbReference type="ARBA" id="ARBA00022777"/>
    </source>
</evidence>
<evidence type="ECO:0000256" key="4">
    <source>
        <dbReference type="PIRNR" id="PIRNR006078"/>
    </source>
</evidence>
<dbReference type="Gene3D" id="3.40.50.10350">
    <property type="entry name" value="Glycerate kinase, domain 1"/>
    <property type="match status" value="1"/>
</dbReference>
<evidence type="ECO:0000313" key="5">
    <source>
        <dbReference type="EMBL" id="ABN52818.1"/>
    </source>
</evidence>
<dbReference type="STRING" id="203119.Cthe_1592"/>
<dbReference type="PANTHER" id="PTHR21599:SF0">
    <property type="entry name" value="GLYCERATE KINASE"/>
    <property type="match status" value="1"/>
</dbReference>
<sequence length="391" mass="42007">MKKVVLVPDSFKGTMSSSKVCEIMEKKVKEYFPCCEVISIPVADGGEGSVDCFLRAVGGEKIRVKVKNPYFEDMEAFYGLIDQGKTAVIEMAACAGLPLVENRKNPSKTTTYGVGQLIMDAAGRGVKKIIVGLGGSCTNDGGCGAAAAVGIKFINRNGNEFIPTGGTLHEIDSIDMSGKAEILKGIEIVTMCDIDNPMYGPNGAAYVFAPQKGADRDMVMHLDRGIYHLSEVIKKDLNKDLADIPGTGAAGAMGAGMMAFFDSTLQMGIETVLDTVRFDSLIHDADMIFTGEGKLDSQSLRGKVVMGVAKRASVANVPVIVVAGGADLDIDEIYNFGVTSVFTINRLPEDFEISRSKSVENLNFTMDNILRLMVRLKLNATEKMSKKLQPL</sequence>
<dbReference type="SUPFAM" id="SSF110738">
    <property type="entry name" value="Glycerate kinase I"/>
    <property type="match status" value="1"/>
</dbReference>
<dbReference type="GeneID" id="35804046"/>
<protein>
    <submittedName>
        <fullName evidence="5">Glycerate kinase</fullName>
        <ecNumber evidence="5">2.7.1.31</ecNumber>
    </submittedName>
</protein>
<name>A3DFT9_ACET2</name>
<dbReference type="Proteomes" id="UP000002145">
    <property type="component" value="Chromosome"/>
</dbReference>
<dbReference type="InterPro" id="IPR036129">
    <property type="entry name" value="Glycerate_kinase_sf"/>
</dbReference>
<organism evidence="5 6">
    <name type="scientific">Acetivibrio thermocellus (strain ATCC 27405 / DSM 1237 / JCM 9322 / NBRC 103400 / NCIMB 10682 / NRRL B-4536 / VPI 7372)</name>
    <name type="common">Clostridium thermocellum</name>
    <dbReference type="NCBI Taxonomy" id="203119"/>
    <lineage>
        <taxon>Bacteria</taxon>
        <taxon>Bacillati</taxon>
        <taxon>Bacillota</taxon>
        <taxon>Clostridia</taxon>
        <taxon>Eubacteriales</taxon>
        <taxon>Oscillospiraceae</taxon>
        <taxon>Acetivibrio</taxon>
    </lineage>
</organism>
<dbReference type="PIRSF" id="PIRSF006078">
    <property type="entry name" value="GlxK"/>
    <property type="match status" value="1"/>
</dbReference>
<gene>
    <name evidence="5" type="ordered locus">Cthe_1592</name>
</gene>
<dbReference type="NCBIfam" id="TIGR00045">
    <property type="entry name" value="glycerate kinase"/>
    <property type="match status" value="1"/>
</dbReference>
<dbReference type="Pfam" id="PF02595">
    <property type="entry name" value="Gly_kinase"/>
    <property type="match status" value="1"/>
</dbReference>
<reference evidence="5 6" key="2">
    <citation type="journal article" date="2013" name="Biotechnol. Biofuels">
        <title>Global transcriptome analysis of Clostridium thermocellum ATCC 27405 during growth on dilute acid pretreated Populus and switchgrass.</title>
        <authorList>
            <person name="Wilson C.M."/>
            <person name="Rodriguez M.Jr."/>
            <person name="Johnson C.M."/>
            <person name="Martin S.L."/>
            <person name="Chu T.M."/>
            <person name="Wolfinger R.D."/>
            <person name="Hauser L.J."/>
            <person name="Land M.L."/>
            <person name="Klingeman D.M."/>
            <person name="Syed M.H."/>
            <person name="Ragauskas A.J."/>
            <person name="Tschaplinski T.J."/>
            <person name="Mielenz J.R."/>
            <person name="Brown S.D."/>
        </authorList>
    </citation>
    <scope>NUCLEOTIDE SEQUENCE [LARGE SCALE GENOMIC DNA]</scope>
    <source>
        <strain evidence="6">ATCC 27405 / DSM 1237 / JCM 9322 / NBRC 103400 / NCIMB 10682 / NRRL B-4536 / VPI 7372</strain>
    </source>
</reference>
<dbReference type="PANTHER" id="PTHR21599">
    <property type="entry name" value="GLYCERATE KINASE"/>
    <property type="match status" value="1"/>
</dbReference>
<keyword evidence="6" id="KW-1185">Reference proteome</keyword>
<dbReference type="GO" id="GO:0008887">
    <property type="term" value="F:glycerate kinase activity"/>
    <property type="evidence" value="ECO:0007669"/>
    <property type="project" value="UniProtKB-UniRule"/>
</dbReference>
<dbReference type="RefSeq" id="WP_011838128.1">
    <property type="nucleotide sequence ID" value="NC_009012.1"/>
</dbReference>
<dbReference type="Gene3D" id="3.90.1510.10">
    <property type="entry name" value="Glycerate kinase, domain 2"/>
    <property type="match status" value="1"/>
</dbReference>
<dbReference type="EMBL" id="CP000568">
    <property type="protein sequence ID" value="ABN52818.1"/>
    <property type="molecule type" value="Genomic_DNA"/>
</dbReference>
<dbReference type="AlphaFoldDB" id="A3DFT9"/>
<evidence type="ECO:0000256" key="1">
    <source>
        <dbReference type="ARBA" id="ARBA00006284"/>
    </source>
</evidence>
<dbReference type="KEGG" id="cth:Cthe_1592"/>
<evidence type="ECO:0000256" key="2">
    <source>
        <dbReference type="ARBA" id="ARBA00022679"/>
    </source>
</evidence>
<keyword evidence="2 4" id="KW-0808">Transferase</keyword>
<dbReference type="EC" id="2.7.1.31" evidence="5"/>
<dbReference type="OrthoDB" id="9774290at2"/>
<evidence type="ECO:0000313" key="6">
    <source>
        <dbReference type="Proteomes" id="UP000002145"/>
    </source>
</evidence>
<accession>A3DFT9</accession>
<keyword evidence="3 4" id="KW-0418">Kinase</keyword>
<comment type="similarity">
    <text evidence="1 4">Belongs to the glycerate kinase type-1 family.</text>
</comment>
<dbReference type="InterPro" id="IPR018193">
    <property type="entry name" value="Glyc_kinase_flavodox-like_fold"/>
</dbReference>
<proteinExistence type="inferred from homology"/>
<reference evidence="6" key="1">
    <citation type="submission" date="2007-02" db="EMBL/GenBank/DDBJ databases">
        <title>Complete sequence of Clostridium thermocellum ATCC 27405.</title>
        <authorList>
            <consortium name="US DOE Joint Genome Institute"/>
            <person name="Copeland A."/>
            <person name="Lucas S."/>
            <person name="Lapidus A."/>
            <person name="Barry K."/>
            <person name="Detter J.C."/>
            <person name="Glavina del Rio T."/>
            <person name="Hammon N."/>
            <person name="Israni S."/>
            <person name="Dalin E."/>
            <person name="Tice H."/>
            <person name="Pitluck S."/>
            <person name="Chertkov O."/>
            <person name="Brettin T."/>
            <person name="Bruce D."/>
            <person name="Han C."/>
            <person name="Tapia R."/>
            <person name="Gilna P."/>
            <person name="Schmutz J."/>
            <person name="Larimer F."/>
            <person name="Land M."/>
            <person name="Hauser L."/>
            <person name="Kyrpides N."/>
            <person name="Mikhailova N."/>
            <person name="Wu J.H.D."/>
            <person name="Newcomb M."/>
            <person name="Richardson P."/>
        </authorList>
    </citation>
    <scope>NUCLEOTIDE SEQUENCE [LARGE SCALE GENOMIC DNA]</scope>
    <source>
        <strain evidence="6">ATCC 27405 / DSM 1237 / JCM 9322 / NBRC 103400 / NCIMB 10682 / NRRL B-4536 / VPI 7372</strain>
    </source>
</reference>